<dbReference type="EMBL" id="BJNV01000035">
    <property type="protein sequence ID" value="GEC96106.1"/>
    <property type="molecule type" value="Genomic_DNA"/>
</dbReference>
<organism evidence="1 2">
    <name type="scientific">Zoogloea ramigera</name>
    <dbReference type="NCBI Taxonomy" id="350"/>
    <lineage>
        <taxon>Bacteria</taxon>
        <taxon>Pseudomonadati</taxon>
        <taxon>Pseudomonadota</taxon>
        <taxon>Betaproteobacteria</taxon>
        <taxon>Rhodocyclales</taxon>
        <taxon>Zoogloeaceae</taxon>
        <taxon>Zoogloea</taxon>
    </lineage>
</organism>
<dbReference type="SUPFAM" id="SSF52540">
    <property type="entry name" value="P-loop containing nucleoside triphosphate hydrolases"/>
    <property type="match status" value="1"/>
</dbReference>
<protein>
    <recommendedName>
        <fullName evidence="3">CobQ/CobB/MinD/ParA nucleotide binding domain-containing protein</fullName>
    </recommendedName>
</protein>
<dbReference type="Gene3D" id="3.40.50.300">
    <property type="entry name" value="P-loop containing nucleotide triphosphate hydrolases"/>
    <property type="match status" value="1"/>
</dbReference>
<sequence length="228" mass="24814">MSQIICIIGNKGGTGKTTLSHMLCQGFGLLGQRSACVLTDTSREPLSPDGRRYVTADARTPEALHKVAGKLRSMQGWIGVIDGGGNRSEVDRQLDGLCDLVLLPFRDSHEDLRTVLRDLETFPHAYALPSQWPTNAWQRDAADRNVAQILGEHRHRLLHPVASLSASKLLLQKHIPDGLPSNLGNACRSLARQVMEIMEVASPAVEAEAPAVRPAIQTPDTYAGSPHH</sequence>
<keyword evidence="2" id="KW-1185">Reference proteome</keyword>
<evidence type="ECO:0000313" key="2">
    <source>
        <dbReference type="Proteomes" id="UP000318422"/>
    </source>
</evidence>
<dbReference type="OrthoDB" id="8680634at2"/>
<dbReference type="RefSeq" id="WP_141352098.1">
    <property type="nucleotide sequence ID" value="NZ_BJNV01000035.1"/>
</dbReference>
<evidence type="ECO:0000313" key="1">
    <source>
        <dbReference type="EMBL" id="GEC96106.1"/>
    </source>
</evidence>
<evidence type="ECO:0008006" key="3">
    <source>
        <dbReference type="Google" id="ProtNLM"/>
    </source>
</evidence>
<dbReference type="InterPro" id="IPR027417">
    <property type="entry name" value="P-loop_NTPase"/>
</dbReference>
<comment type="caution">
    <text evidence="1">The sequence shown here is derived from an EMBL/GenBank/DDBJ whole genome shotgun (WGS) entry which is preliminary data.</text>
</comment>
<dbReference type="Proteomes" id="UP000318422">
    <property type="component" value="Unassembled WGS sequence"/>
</dbReference>
<accession>A0A4Y4CUV9</accession>
<reference evidence="1 2" key="1">
    <citation type="submission" date="2019-06" db="EMBL/GenBank/DDBJ databases">
        <title>Whole genome shotgun sequence of Zoogloea ramigera NBRC 15342.</title>
        <authorList>
            <person name="Hosoyama A."/>
            <person name="Uohara A."/>
            <person name="Ohji S."/>
            <person name="Ichikawa N."/>
        </authorList>
    </citation>
    <scope>NUCLEOTIDE SEQUENCE [LARGE SCALE GENOMIC DNA]</scope>
    <source>
        <strain evidence="1 2">NBRC 15342</strain>
    </source>
</reference>
<proteinExistence type="predicted"/>
<gene>
    <name evidence="1" type="ORF">ZRA01_21790</name>
</gene>
<dbReference type="AlphaFoldDB" id="A0A4Y4CUV9"/>
<name>A0A4Y4CUV9_ZOORA</name>